<dbReference type="FunFam" id="3.80.10.10:FF:000177">
    <property type="entry name" value="Leucine-rich repeat receptor-like serine/threonine-protein kinase At1g17230"/>
    <property type="match status" value="1"/>
</dbReference>
<dbReference type="Gramene" id="Psat03G0196500-T1">
    <property type="protein sequence ID" value="KAI5426360.1"/>
    <property type="gene ID" value="KIW84_031965"/>
</dbReference>
<evidence type="ECO:0000256" key="3">
    <source>
        <dbReference type="ARBA" id="ARBA00004236"/>
    </source>
</evidence>
<dbReference type="GO" id="GO:0051707">
    <property type="term" value="P:response to other organism"/>
    <property type="evidence" value="ECO:0007669"/>
    <property type="project" value="UniProtKB-ARBA"/>
</dbReference>
<sequence length="1128" mass="123636">MTNHQKAIASVFYTLLISLLPLKITASLTTVAEALAKWSLSPSLPSWSLTNHINLCNWDALVCDISNTTVSKINLSNVNISGKLADLDFTSLPHLTLLNLNGNRFGGSIPSTIDNLSKLSFLDLGDNLLEGTLPSELGQLRELQHVSFFNNSLNGTIPYQFTNLPKNKWNGTIPESMYGNLGKLEYLDLTNGSLEGKLSSNLSMLSNLKHLRLGNNMFNSPIPAEIGSISRLQILELNSISAHGEIPSSIGQLKELVHLDLRLNFLNSKVPSEIGLCTNLTSLSLAENNLTGSLPLSLANLTKLSELGLSDNFFSGQISASLISNWTELTSLQVQNNSLIGKLPPQIGLLKKINYLYMYKNLFSGPIPEEIGNLKEMTELDLSDNHFSGPIPRTIWNLTNITLIKLFFNNLSGNIPEDIGNLTSLQVFDVDNNNLDGELPHTIAHLTSLTDFSVFSGELPSDMCSGLNLVTLSVNNNSFSGPLLNSLKNCSSLVRVRLDDNKFNGNITEAFGIHPNLTFIRLSRNHLVGYLSPDWGKCINLTEMEMSGNKFSGKIPSELSKLSKLKILSLHSNEFTGNIPSEIGDLSLLLNFNLSRNHLSGDIPESIGRLAWLNNVDLSNNNFRGSIPKEIGNCNRLLSMNLSHNNLSGVIPYELGNLFSLQSMLDISSNNLSGEIPQNLQKLASLEFLNVSHNNLSGTIPQSFSSMVSLQSVDFSYNHLSGSIPTGAVFQNQSAEAFVGNSGLCGEVKGLECPKVLSQDNSGGANKKVLVGVTISVGGVLFIGMIGIGILLFQRKAKKQSEESKSIEDDDQSNCMVWGRDGKFTFSNLVNATNDFNEKYCIGKGGFGSVYRAELPTGQVVAVKRLNISDSDDIPKENRMSFMNEIKTLTEVRHRNIIKLYGFCSRRGEMFLVYEHVARGSLGKMLYGKEGKVELNWGTRMEIVQGLAHAIAYLHSDCSPPIVHRDITLNNILLDSDFVPHLADFGTAKLLSSNNSTWTSVAGTYGYMAPELAQTMRVTEKCDVYSFGVVVLEILMGTHPGEFLDILYSNKSLALMEVLVKDVVDQRLPPPTDETIMFTMRVALACTCAAPESRPMMHSVAQELSATAQARLSQPFDMITLSKLIEDF</sequence>
<organism evidence="31 32">
    <name type="scientific">Pisum sativum</name>
    <name type="common">Garden pea</name>
    <name type="synonym">Lathyrus oleraceus</name>
    <dbReference type="NCBI Taxonomy" id="3888"/>
    <lineage>
        <taxon>Eukaryota</taxon>
        <taxon>Viridiplantae</taxon>
        <taxon>Streptophyta</taxon>
        <taxon>Embryophyta</taxon>
        <taxon>Tracheophyta</taxon>
        <taxon>Spermatophyta</taxon>
        <taxon>Magnoliopsida</taxon>
        <taxon>eudicotyledons</taxon>
        <taxon>Gunneridae</taxon>
        <taxon>Pentapetalae</taxon>
        <taxon>rosids</taxon>
        <taxon>fabids</taxon>
        <taxon>Fabales</taxon>
        <taxon>Fabaceae</taxon>
        <taxon>Papilionoideae</taxon>
        <taxon>50 kb inversion clade</taxon>
        <taxon>NPAAA clade</taxon>
        <taxon>Hologalegina</taxon>
        <taxon>IRL clade</taxon>
        <taxon>Fabeae</taxon>
        <taxon>Lathyrus</taxon>
    </lineage>
</organism>
<dbReference type="FunFam" id="3.80.10.10:FF:000400">
    <property type="entry name" value="Nuclear pore complex protein NUP107"/>
    <property type="match status" value="1"/>
</dbReference>
<keyword evidence="12 28" id="KW-0812">Transmembrane</keyword>
<feature type="signal peptide" evidence="29">
    <location>
        <begin position="1"/>
        <end position="27"/>
    </location>
</feature>
<comment type="subcellular location">
    <subcellularLocation>
        <location evidence="3">Cell membrane</location>
    </subcellularLocation>
    <subcellularLocation>
        <location evidence="1">Membrane</location>
        <topology evidence="1">Peripheral membrane protein</topology>
    </subcellularLocation>
    <subcellularLocation>
        <location evidence="4">Membrane</location>
        <topology evidence="4">Single-pass type I membrane protein</topology>
    </subcellularLocation>
    <subcellularLocation>
        <location evidence="2">Secreted</location>
        <location evidence="2">Cell wall</location>
    </subcellularLocation>
</comment>
<dbReference type="Pfam" id="PF23598">
    <property type="entry name" value="LRR_14"/>
    <property type="match status" value="2"/>
</dbReference>
<dbReference type="Gene3D" id="3.30.200.20">
    <property type="entry name" value="Phosphorylase Kinase, domain 1"/>
    <property type="match status" value="1"/>
</dbReference>
<proteinExistence type="inferred from homology"/>
<dbReference type="FunFam" id="3.80.10.10:FF:000453">
    <property type="entry name" value="Leucine-rich receptor-like protein kinase family protein"/>
    <property type="match status" value="1"/>
</dbReference>
<evidence type="ECO:0000256" key="5">
    <source>
        <dbReference type="ARBA" id="ARBA00012513"/>
    </source>
</evidence>
<dbReference type="EC" id="2.7.11.1" evidence="5"/>
<dbReference type="PROSITE" id="PS00107">
    <property type="entry name" value="PROTEIN_KINASE_ATP"/>
    <property type="match status" value="1"/>
</dbReference>
<dbReference type="GO" id="GO:0004674">
    <property type="term" value="F:protein serine/threonine kinase activity"/>
    <property type="evidence" value="ECO:0007669"/>
    <property type="project" value="UniProtKB-KW"/>
</dbReference>
<keyword evidence="6" id="KW-0134">Cell wall</keyword>
<evidence type="ECO:0000259" key="30">
    <source>
        <dbReference type="PROSITE" id="PS50011"/>
    </source>
</evidence>
<evidence type="ECO:0000256" key="13">
    <source>
        <dbReference type="ARBA" id="ARBA00022729"/>
    </source>
</evidence>
<protein>
    <recommendedName>
        <fullName evidence="5">non-specific serine/threonine protein kinase</fullName>
        <ecNumber evidence="5">2.7.11.1</ecNumber>
    </recommendedName>
</protein>
<evidence type="ECO:0000256" key="20">
    <source>
        <dbReference type="ARBA" id="ARBA00023136"/>
    </source>
</evidence>
<dbReference type="GO" id="GO:0009791">
    <property type="term" value="P:post-embryonic development"/>
    <property type="evidence" value="ECO:0007669"/>
    <property type="project" value="UniProtKB-ARBA"/>
</dbReference>
<evidence type="ECO:0000256" key="24">
    <source>
        <dbReference type="ARBA" id="ARBA00038043"/>
    </source>
</evidence>
<evidence type="ECO:0000256" key="22">
    <source>
        <dbReference type="ARBA" id="ARBA00023170"/>
    </source>
</evidence>
<dbReference type="Gramene" id="Psat3g054240.1">
    <property type="protein sequence ID" value="Psat3g054240.1.cds"/>
    <property type="gene ID" value="Psat3g054240"/>
</dbReference>
<dbReference type="PROSITE" id="PS50011">
    <property type="entry name" value="PROTEIN_KINASE_DOM"/>
    <property type="match status" value="1"/>
</dbReference>
<dbReference type="CDD" id="cd14066">
    <property type="entry name" value="STKc_IRAK"/>
    <property type="match status" value="1"/>
</dbReference>
<evidence type="ECO:0000256" key="12">
    <source>
        <dbReference type="ARBA" id="ARBA00022692"/>
    </source>
</evidence>
<evidence type="ECO:0000256" key="6">
    <source>
        <dbReference type="ARBA" id="ARBA00022512"/>
    </source>
</evidence>
<comment type="caution">
    <text evidence="31">The sequence shown here is derived from an EMBL/GenBank/DDBJ whole genome shotgun (WGS) entry which is preliminary data.</text>
</comment>
<keyword evidence="23" id="KW-0325">Glycoprotein</keyword>
<dbReference type="FunFam" id="1.10.510.10:FF:000445">
    <property type="entry name" value="MDIS1-interacting receptor like kinase 2"/>
    <property type="match status" value="1"/>
</dbReference>
<evidence type="ECO:0000256" key="7">
    <source>
        <dbReference type="ARBA" id="ARBA00022525"/>
    </source>
</evidence>
<keyword evidence="8" id="KW-0723">Serine/threonine-protein kinase</keyword>
<accession>A0A9D4XWT1</accession>
<evidence type="ECO:0000313" key="32">
    <source>
        <dbReference type="Proteomes" id="UP001058974"/>
    </source>
</evidence>
<dbReference type="Gene3D" id="1.10.510.10">
    <property type="entry name" value="Transferase(Phosphotransferase) domain 1"/>
    <property type="match status" value="1"/>
</dbReference>
<feature type="binding site" evidence="27">
    <location>
        <position position="864"/>
    </location>
    <ligand>
        <name>ATP</name>
        <dbReference type="ChEBI" id="CHEBI:30616"/>
    </ligand>
</feature>
<evidence type="ECO:0000256" key="2">
    <source>
        <dbReference type="ARBA" id="ARBA00004191"/>
    </source>
</evidence>
<evidence type="ECO:0000256" key="21">
    <source>
        <dbReference type="ARBA" id="ARBA00023157"/>
    </source>
</evidence>
<keyword evidence="7" id="KW-0964">Secreted</keyword>
<keyword evidence="18 27" id="KW-0067">ATP-binding</keyword>
<evidence type="ECO:0000256" key="14">
    <source>
        <dbReference type="ARBA" id="ARBA00022737"/>
    </source>
</evidence>
<evidence type="ECO:0000256" key="1">
    <source>
        <dbReference type="ARBA" id="ARBA00004170"/>
    </source>
</evidence>
<keyword evidence="15 27" id="KW-0547">Nucleotide-binding</keyword>
<feature type="transmembrane region" description="Helical" evidence="28">
    <location>
        <begin position="769"/>
        <end position="793"/>
    </location>
</feature>
<keyword evidence="11" id="KW-0808">Transferase</keyword>
<dbReference type="InterPro" id="IPR051716">
    <property type="entry name" value="Plant_RL_S/T_kinase"/>
</dbReference>
<reference evidence="31 32" key="1">
    <citation type="journal article" date="2022" name="Nat. Genet.">
        <title>Improved pea reference genome and pan-genome highlight genomic features and evolutionary characteristics.</title>
        <authorList>
            <person name="Yang T."/>
            <person name="Liu R."/>
            <person name="Luo Y."/>
            <person name="Hu S."/>
            <person name="Wang D."/>
            <person name="Wang C."/>
            <person name="Pandey M.K."/>
            <person name="Ge S."/>
            <person name="Xu Q."/>
            <person name="Li N."/>
            <person name="Li G."/>
            <person name="Huang Y."/>
            <person name="Saxena R.K."/>
            <person name="Ji Y."/>
            <person name="Li M."/>
            <person name="Yan X."/>
            <person name="He Y."/>
            <person name="Liu Y."/>
            <person name="Wang X."/>
            <person name="Xiang C."/>
            <person name="Varshney R.K."/>
            <person name="Ding H."/>
            <person name="Gao S."/>
            <person name="Zong X."/>
        </authorList>
    </citation>
    <scope>NUCLEOTIDE SEQUENCE [LARGE SCALE GENOMIC DNA]</scope>
    <source>
        <strain evidence="31 32">cv. Zhongwan 6</strain>
    </source>
</reference>
<dbReference type="InterPro" id="IPR008266">
    <property type="entry name" value="Tyr_kinase_AS"/>
</dbReference>
<keyword evidence="10" id="KW-0433">Leucine-rich repeat</keyword>
<keyword evidence="20 28" id="KW-0472">Membrane</keyword>
<evidence type="ECO:0000256" key="26">
    <source>
        <dbReference type="ARBA" id="ARBA00048679"/>
    </source>
</evidence>
<dbReference type="GO" id="GO:0005524">
    <property type="term" value="F:ATP binding"/>
    <property type="evidence" value="ECO:0007669"/>
    <property type="project" value="UniProtKB-UniRule"/>
</dbReference>
<dbReference type="SUPFAM" id="SSF56112">
    <property type="entry name" value="Protein kinase-like (PK-like)"/>
    <property type="match status" value="1"/>
</dbReference>
<evidence type="ECO:0000256" key="27">
    <source>
        <dbReference type="PROSITE-ProRule" id="PRU10141"/>
    </source>
</evidence>
<dbReference type="AlphaFoldDB" id="A0A9D4XWT1"/>
<dbReference type="Gene3D" id="3.80.10.10">
    <property type="entry name" value="Ribonuclease Inhibitor"/>
    <property type="match status" value="4"/>
</dbReference>
<evidence type="ECO:0000256" key="4">
    <source>
        <dbReference type="ARBA" id="ARBA00004479"/>
    </source>
</evidence>
<dbReference type="InterPro" id="IPR003591">
    <property type="entry name" value="Leu-rich_rpt_typical-subtyp"/>
</dbReference>
<dbReference type="Proteomes" id="UP001058974">
    <property type="component" value="Chromosome 3"/>
</dbReference>
<evidence type="ECO:0000256" key="11">
    <source>
        <dbReference type="ARBA" id="ARBA00022679"/>
    </source>
</evidence>
<dbReference type="GO" id="GO:0005886">
    <property type="term" value="C:plasma membrane"/>
    <property type="evidence" value="ECO:0007669"/>
    <property type="project" value="UniProtKB-SubCell"/>
</dbReference>
<comment type="similarity">
    <text evidence="24">Belongs to the polygalacturonase-inhibiting protein family.</text>
</comment>
<evidence type="ECO:0000313" key="31">
    <source>
        <dbReference type="EMBL" id="KAI5426360.1"/>
    </source>
</evidence>
<keyword evidence="9" id="KW-0597">Phosphoprotein</keyword>
<keyword evidence="32" id="KW-1185">Reference proteome</keyword>
<name>A0A9D4XWT1_PEA</name>
<evidence type="ECO:0000256" key="9">
    <source>
        <dbReference type="ARBA" id="ARBA00022553"/>
    </source>
</evidence>
<dbReference type="InterPro" id="IPR000719">
    <property type="entry name" value="Prot_kinase_dom"/>
</dbReference>
<keyword evidence="13 29" id="KW-0732">Signal</keyword>
<evidence type="ECO:0000256" key="19">
    <source>
        <dbReference type="ARBA" id="ARBA00022989"/>
    </source>
</evidence>
<dbReference type="FunFam" id="3.30.200.20:FF:000309">
    <property type="entry name" value="Leucine-rich repeat receptor protein kinase MSP1"/>
    <property type="match status" value="1"/>
</dbReference>
<dbReference type="InterPro" id="IPR055414">
    <property type="entry name" value="LRR_R13L4/SHOC2-like"/>
</dbReference>
<evidence type="ECO:0000256" key="28">
    <source>
        <dbReference type="SAM" id="Phobius"/>
    </source>
</evidence>
<keyword evidence="22" id="KW-0675">Receptor</keyword>
<dbReference type="FunFam" id="3.80.10.10:FF:000041">
    <property type="entry name" value="LRR receptor-like serine/threonine-protein kinase ERECTA"/>
    <property type="match status" value="1"/>
</dbReference>
<dbReference type="EMBL" id="JAMSHJ010000003">
    <property type="protein sequence ID" value="KAI5426360.1"/>
    <property type="molecule type" value="Genomic_DNA"/>
</dbReference>
<dbReference type="InterPro" id="IPR011009">
    <property type="entry name" value="Kinase-like_dom_sf"/>
</dbReference>
<dbReference type="SMART" id="SM00369">
    <property type="entry name" value="LRR_TYP"/>
    <property type="match status" value="9"/>
</dbReference>
<feature type="chain" id="PRO_5039215751" description="non-specific serine/threonine protein kinase" evidence="29">
    <location>
        <begin position="28"/>
        <end position="1128"/>
    </location>
</feature>
<dbReference type="PANTHER" id="PTHR48053:SF32">
    <property type="entry name" value="LEUCINE RICH REPEAT FAMILY PROTEIN, EXPRESSED"/>
    <property type="match status" value="1"/>
</dbReference>
<evidence type="ECO:0000256" key="17">
    <source>
        <dbReference type="ARBA" id="ARBA00022821"/>
    </source>
</evidence>
<dbReference type="SUPFAM" id="SSF52058">
    <property type="entry name" value="L domain-like"/>
    <property type="match status" value="2"/>
</dbReference>
<dbReference type="InterPro" id="IPR017441">
    <property type="entry name" value="Protein_kinase_ATP_BS"/>
</dbReference>
<gene>
    <name evidence="31" type="ORF">KIW84_031965</name>
</gene>
<evidence type="ECO:0000256" key="16">
    <source>
        <dbReference type="ARBA" id="ARBA00022777"/>
    </source>
</evidence>
<evidence type="ECO:0000256" key="25">
    <source>
        <dbReference type="ARBA" id="ARBA00047899"/>
    </source>
</evidence>
<feature type="domain" description="Protein kinase" evidence="30">
    <location>
        <begin position="836"/>
        <end position="1112"/>
    </location>
</feature>
<dbReference type="PANTHER" id="PTHR48053">
    <property type="entry name" value="LEUCINE RICH REPEAT FAMILY PROTEIN, EXPRESSED"/>
    <property type="match status" value="1"/>
</dbReference>
<dbReference type="SUPFAM" id="SSF52047">
    <property type="entry name" value="RNI-like"/>
    <property type="match status" value="1"/>
</dbReference>
<dbReference type="InterPro" id="IPR001611">
    <property type="entry name" value="Leu-rich_rpt"/>
</dbReference>
<evidence type="ECO:0000256" key="18">
    <source>
        <dbReference type="ARBA" id="ARBA00022840"/>
    </source>
</evidence>
<evidence type="ECO:0000256" key="10">
    <source>
        <dbReference type="ARBA" id="ARBA00022614"/>
    </source>
</evidence>
<dbReference type="Pfam" id="PF00069">
    <property type="entry name" value="Pkinase"/>
    <property type="match status" value="1"/>
</dbReference>
<dbReference type="Pfam" id="PF00560">
    <property type="entry name" value="LRR_1"/>
    <property type="match status" value="4"/>
</dbReference>
<keyword evidence="19 28" id="KW-1133">Transmembrane helix</keyword>
<evidence type="ECO:0000256" key="15">
    <source>
        <dbReference type="ARBA" id="ARBA00022741"/>
    </source>
</evidence>
<dbReference type="PROSITE" id="PS00109">
    <property type="entry name" value="PROTEIN_KINASE_TYR"/>
    <property type="match status" value="1"/>
</dbReference>
<comment type="catalytic activity">
    <reaction evidence="25">
        <text>L-threonyl-[protein] + ATP = O-phospho-L-threonyl-[protein] + ADP + H(+)</text>
        <dbReference type="Rhea" id="RHEA:46608"/>
        <dbReference type="Rhea" id="RHEA-COMP:11060"/>
        <dbReference type="Rhea" id="RHEA-COMP:11605"/>
        <dbReference type="ChEBI" id="CHEBI:15378"/>
        <dbReference type="ChEBI" id="CHEBI:30013"/>
        <dbReference type="ChEBI" id="CHEBI:30616"/>
        <dbReference type="ChEBI" id="CHEBI:61977"/>
        <dbReference type="ChEBI" id="CHEBI:456216"/>
        <dbReference type="EC" id="2.7.11.1"/>
    </reaction>
</comment>
<evidence type="ECO:0000256" key="8">
    <source>
        <dbReference type="ARBA" id="ARBA00022527"/>
    </source>
</evidence>
<evidence type="ECO:0000256" key="23">
    <source>
        <dbReference type="ARBA" id="ARBA00023180"/>
    </source>
</evidence>
<keyword evidence="17" id="KW-0611">Plant defense</keyword>
<comment type="catalytic activity">
    <reaction evidence="26">
        <text>L-seryl-[protein] + ATP = O-phospho-L-seryl-[protein] + ADP + H(+)</text>
        <dbReference type="Rhea" id="RHEA:17989"/>
        <dbReference type="Rhea" id="RHEA-COMP:9863"/>
        <dbReference type="Rhea" id="RHEA-COMP:11604"/>
        <dbReference type="ChEBI" id="CHEBI:15378"/>
        <dbReference type="ChEBI" id="CHEBI:29999"/>
        <dbReference type="ChEBI" id="CHEBI:30616"/>
        <dbReference type="ChEBI" id="CHEBI:83421"/>
        <dbReference type="ChEBI" id="CHEBI:456216"/>
        <dbReference type="EC" id="2.7.11.1"/>
    </reaction>
</comment>
<keyword evidence="14" id="KW-0677">Repeat</keyword>
<dbReference type="InterPro" id="IPR032675">
    <property type="entry name" value="LRR_dom_sf"/>
</dbReference>
<dbReference type="GO" id="GO:0006952">
    <property type="term" value="P:defense response"/>
    <property type="evidence" value="ECO:0007669"/>
    <property type="project" value="UniProtKB-KW"/>
</dbReference>
<evidence type="ECO:0000256" key="29">
    <source>
        <dbReference type="SAM" id="SignalP"/>
    </source>
</evidence>
<keyword evidence="16" id="KW-0418">Kinase</keyword>
<keyword evidence="21" id="KW-1015">Disulfide bond</keyword>